<keyword evidence="2" id="KW-0813">Transport</keyword>
<evidence type="ECO:0000256" key="3">
    <source>
        <dbReference type="ARBA" id="ARBA00023065"/>
    </source>
</evidence>
<organism evidence="4 5">
    <name type="scientific">Fusobacterium canifelinum</name>
    <dbReference type="NCBI Taxonomy" id="285729"/>
    <lineage>
        <taxon>Bacteria</taxon>
        <taxon>Fusobacteriati</taxon>
        <taxon>Fusobacteriota</taxon>
        <taxon>Fusobacteriia</taxon>
        <taxon>Fusobacteriales</taxon>
        <taxon>Fusobacteriaceae</taxon>
        <taxon>Fusobacterium</taxon>
    </lineage>
</organism>
<dbReference type="InterPro" id="IPR050873">
    <property type="entry name" value="V-ATPase_V0D/AC39_subunit"/>
</dbReference>
<dbReference type="InterPro" id="IPR044911">
    <property type="entry name" value="V-type_ATPase_csu/dsu_dom_3"/>
</dbReference>
<dbReference type="PANTHER" id="PTHR38682">
    <property type="entry name" value="V-TYPE ATP SYNTHASE SUBUNIT C"/>
    <property type="match status" value="1"/>
</dbReference>
<keyword evidence="3" id="KW-0406">Ion transport</keyword>
<dbReference type="GO" id="GO:0016787">
    <property type="term" value="F:hydrolase activity"/>
    <property type="evidence" value="ECO:0007669"/>
    <property type="project" value="UniProtKB-KW"/>
</dbReference>
<dbReference type="SUPFAM" id="SSF103486">
    <property type="entry name" value="V-type ATP synthase subunit C"/>
    <property type="match status" value="1"/>
</dbReference>
<dbReference type="InterPro" id="IPR002843">
    <property type="entry name" value="ATPase_V0-cplx_csu/dsu"/>
</dbReference>
<comment type="similarity">
    <text evidence="1">Belongs to the V-ATPase V0D/AC39 subunit family.</text>
</comment>
<keyword evidence="4" id="KW-0378">Hydrolase</keyword>
<evidence type="ECO:0000313" key="4">
    <source>
        <dbReference type="EMBL" id="RRD27149.1"/>
    </source>
</evidence>
<name>A0A3P1UYP9_9FUSO</name>
<dbReference type="EC" id="3.6.3.14" evidence="4"/>
<evidence type="ECO:0000313" key="5">
    <source>
        <dbReference type="Proteomes" id="UP000281534"/>
    </source>
</evidence>
<evidence type="ECO:0000256" key="1">
    <source>
        <dbReference type="ARBA" id="ARBA00006709"/>
    </source>
</evidence>
<dbReference type="Gene3D" id="1.10.132.50">
    <property type="entry name" value="ATP synthase (C/AC39) subunit, domain 3"/>
    <property type="match status" value="1"/>
</dbReference>
<dbReference type="Proteomes" id="UP000281534">
    <property type="component" value="Unassembled WGS sequence"/>
</dbReference>
<dbReference type="EMBL" id="RQYY01000004">
    <property type="protein sequence ID" value="RRD27149.1"/>
    <property type="molecule type" value="Genomic_DNA"/>
</dbReference>
<proteinExistence type="inferred from homology"/>
<dbReference type="Gene3D" id="1.20.1690.10">
    <property type="entry name" value="V-type ATP synthase subunit C domain"/>
    <property type="match status" value="2"/>
</dbReference>
<sequence>MMDRELFIQPSVRIRNFEKKLLTKIQFERLYEADNLQDSIRHLNETVYSEDLAKIDREENFETALSNSLNKTYSEVLSLCPVKELVDVLTYRFAFHNIKVVVKEKILQENFEHIYSKVHYEDLENLRKQFETEKGEKGTWYEDTVIQAYKIFEKTKDPEKIEFFIDKRYFEKVLETSKNFELDLIEEYFRTMIDFINIRTFIRCKRQEQDISVLKEALIQGGYIDTDNILTYFYKEIQDLVNAYKNSKIGKSLFLGLKGYNETGRLLLFEKHMENYLTNLLKERVKRMPYGPEIIFAYVHAKEIEIKNLRIVLVGRANGLSPDFIKERLRETYV</sequence>
<dbReference type="AlphaFoldDB" id="A0A3P1UYP9"/>
<comment type="caution">
    <text evidence="4">The sequence shown here is derived from an EMBL/GenBank/DDBJ whole genome shotgun (WGS) entry which is preliminary data.</text>
</comment>
<protein>
    <submittedName>
        <fullName evidence="4">V-type ATP synthase subunit C</fullName>
        <ecNumber evidence="4">3.6.3.14</ecNumber>
    </submittedName>
</protein>
<evidence type="ECO:0000256" key="2">
    <source>
        <dbReference type="ARBA" id="ARBA00022448"/>
    </source>
</evidence>
<dbReference type="Pfam" id="PF01992">
    <property type="entry name" value="vATP-synt_AC39"/>
    <property type="match status" value="1"/>
</dbReference>
<dbReference type="PANTHER" id="PTHR38682:SF1">
    <property type="entry name" value="V-TYPE ATP SYNTHASE SUBUNIT C"/>
    <property type="match status" value="1"/>
</dbReference>
<dbReference type="InterPro" id="IPR035067">
    <property type="entry name" value="V-type_ATPase_csu/dsu"/>
</dbReference>
<reference evidence="4 5" key="1">
    <citation type="submission" date="2018-11" db="EMBL/GenBank/DDBJ databases">
        <title>Genomes From Bacteria Associated with the Canine Oral Cavity: a Test Case for Automated Genome-Based Taxonomic Assignment.</title>
        <authorList>
            <person name="Coil D.A."/>
            <person name="Jospin G."/>
            <person name="Darling A.E."/>
            <person name="Wallis C."/>
            <person name="Davis I.J."/>
            <person name="Harris S."/>
            <person name="Eisen J.A."/>
            <person name="Holcombe L.J."/>
            <person name="O'Flynn C."/>
        </authorList>
    </citation>
    <scope>NUCLEOTIDE SEQUENCE [LARGE SCALE GENOMIC DNA]</scope>
    <source>
        <strain evidence="4 5">OH4460_COT-188</strain>
    </source>
</reference>
<dbReference type="InterPro" id="IPR036079">
    <property type="entry name" value="ATPase_csu/dsu_sf"/>
</dbReference>
<dbReference type="GO" id="GO:0046961">
    <property type="term" value="F:proton-transporting ATPase activity, rotational mechanism"/>
    <property type="evidence" value="ECO:0007669"/>
    <property type="project" value="InterPro"/>
</dbReference>
<gene>
    <name evidence="4" type="ORF">EII27_03800</name>
</gene>
<accession>A0A3P1UYP9</accession>
<dbReference type="NCBIfam" id="NF002266">
    <property type="entry name" value="PRK01198.1-2"/>
    <property type="match status" value="1"/>
</dbReference>